<feature type="compositionally biased region" description="Polar residues" evidence="1">
    <location>
        <begin position="153"/>
        <end position="168"/>
    </location>
</feature>
<dbReference type="Proteomes" id="UP000324832">
    <property type="component" value="Unassembled WGS sequence"/>
</dbReference>
<name>A0A5E4QV08_9NEOP</name>
<evidence type="ECO:0000256" key="1">
    <source>
        <dbReference type="SAM" id="MobiDB-lite"/>
    </source>
</evidence>
<keyword evidence="3" id="KW-1185">Reference proteome</keyword>
<protein>
    <submittedName>
        <fullName evidence="2">Uncharacterized protein</fullName>
    </submittedName>
</protein>
<evidence type="ECO:0000313" key="3">
    <source>
        <dbReference type="Proteomes" id="UP000324832"/>
    </source>
</evidence>
<dbReference type="AlphaFoldDB" id="A0A5E4QV08"/>
<proteinExistence type="predicted"/>
<reference evidence="2 3" key="1">
    <citation type="submission" date="2017-07" db="EMBL/GenBank/DDBJ databases">
        <authorList>
            <person name="Talla V."/>
            <person name="Backstrom N."/>
        </authorList>
    </citation>
    <scope>NUCLEOTIDE SEQUENCE [LARGE SCALE GENOMIC DNA]</scope>
</reference>
<accession>A0A5E4QV08</accession>
<organism evidence="2 3">
    <name type="scientific">Leptidea sinapis</name>
    <dbReference type="NCBI Taxonomy" id="189913"/>
    <lineage>
        <taxon>Eukaryota</taxon>
        <taxon>Metazoa</taxon>
        <taxon>Ecdysozoa</taxon>
        <taxon>Arthropoda</taxon>
        <taxon>Hexapoda</taxon>
        <taxon>Insecta</taxon>
        <taxon>Pterygota</taxon>
        <taxon>Neoptera</taxon>
        <taxon>Endopterygota</taxon>
        <taxon>Lepidoptera</taxon>
        <taxon>Glossata</taxon>
        <taxon>Ditrysia</taxon>
        <taxon>Papilionoidea</taxon>
        <taxon>Pieridae</taxon>
        <taxon>Dismorphiinae</taxon>
        <taxon>Leptidea</taxon>
    </lineage>
</organism>
<gene>
    <name evidence="2" type="ORF">LSINAPIS_LOCUS12482</name>
</gene>
<evidence type="ECO:0000313" key="2">
    <source>
        <dbReference type="EMBL" id="VVD02217.1"/>
    </source>
</evidence>
<dbReference type="EMBL" id="FZQP02005888">
    <property type="protein sequence ID" value="VVD02217.1"/>
    <property type="molecule type" value="Genomic_DNA"/>
</dbReference>
<feature type="region of interest" description="Disordered" evidence="1">
    <location>
        <begin position="149"/>
        <end position="168"/>
    </location>
</feature>
<sequence length="168" mass="18371">MTTMAAFLAIGLILASVPGAYLYNFNYAGAQAGFGPQFPPFPPFPTIPQIVMPTMPQIVMPAFPQVSIISPEDIIKKSIGPGENFQGISVSSLSSSILGKDGKVIRNGGTTVYTRNNDVVKKYNFDDGTDINIIFLEFLPAVFRRRSARDTSYPANKTNKSQYKLQAR</sequence>